<proteinExistence type="inferred from homology"/>
<evidence type="ECO:0000256" key="1">
    <source>
        <dbReference type="ARBA" id="ARBA00010139"/>
    </source>
</evidence>
<organism evidence="5 6">
    <name type="scientific">Helicostylum pulchrum</name>
    <dbReference type="NCBI Taxonomy" id="562976"/>
    <lineage>
        <taxon>Eukaryota</taxon>
        <taxon>Fungi</taxon>
        <taxon>Fungi incertae sedis</taxon>
        <taxon>Mucoromycota</taxon>
        <taxon>Mucoromycotina</taxon>
        <taxon>Mucoromycetes</taxon>
        <taxon>Mucorales</taxon>
        <taxon>Mucorineae</taxon>
        <taxon>Mucoraceae</taxon>
        <taxon>Helicostylum</taxon>
    </lineage>
</organism>
<protein>
    <submittedName>
        <fullName evidence="5">Uncharacterized protein</fullName>
    </submittedName>
</protein>
<dbReference type="InterPro" id="IPR020946">
    <property type="entry name" value="Flavin_mOase-like"/>
</dbReference>
<dbReference type="PANTHER" id="PTHR42877">
    <property type="entry name" value="L-ORNITHINE N(5)-MONOOXYGENASE-RELATED"/>
    <property type="match status" value="1"/>
</dbReference>
<comment type="caution">
    <text evidence="5">The sequence shown here is derived from an EMBL/GenBank/DDBJ whole genome shotgun (WGS) entry which is preliminary data.</text>
</comment>
<dbReference type="SUPFAM" id="SSF51905">
    <property type="entry name" value="FAD/NAD(P)-binding domain"/>
    <property type="match status" value="1"/>
</dbReference>
<keyword evidence="2" id="KW-0285">Flavoprotein</keyword>
<name>A0ABP9XV20_9FUNG</name>
<keyword evidence="4" id="KW-0560">Oxidoreductase</keyword>
<reference evidence="5 6" key="1">
    <citation type="submission" date="2024-04" db="EMBL/GenBank/DDBJ databases">
        <title>genome sequences of Mucor flavus KT1a and Helicostylum pulchrum KT1b strains isolation_sourced from the surface of a dry-aged beef.</title>
        <authorList>
            <person name="Toyotome T."/>
            <person name="Hosono M."/>
            <person name="Torimaru M."/>
            <person name="Fukuda K."/>
            <person name="Mikami N."/>
        </authorList>
    </citation>
    <scope>NUCLEOTIDE SEQUENCE [LARGE SCALE GENOMIC DNA]</scope>
    <source>
        <strain evidence="5 6">KT1b</strain>
    </source>
</reference>
<keyword evidence="3" id="KW-0274">FAD</keyword>
<evidence type="ECO:0000256" key="3">
    <source>
        <dbReference type="ARBA" id="ARBA00022827"/>
    </source>
</evidence>
<accession>A0ABP9XV20</accession>
<evidence type="ECO:0000256" key="2">
    <source>
        <dbReference type="ARBA" id="ARBA00022630"/>
    </source>
</evidence>
<comment type="similarity">
    <text evidence="1">Belongs to the FAD-binding monooxygenase family.</text>
</comment>
<evidence type="ECO:0000256" key="4">
    <source>
        <dbReference type="ARBA" id="ARBA00023002"/>
    </source>
</evidence>
<dbReference type="Pfam" id="PF00743">
    <property type="entry name" value="FMO-like"/>
    <property type="match status" value="1"/>
</dbReference>
<dbReference type="InterPro" id="IPR051209">
    <property type="entry name" value="FAD-bind_Monooxygenase_sf"/>
</dbReference>
<dbReference type="PRINTS" id="PR00469">
    <property type="entry name" value="PNDRDTASEII"/>
</dbReference>
<dbReference type="InterPro" id="IPR036188">
    <property type="entry name" value="FAD/NAD-bd_sf"/>
</dbReference>
<dbReference type="PANTHER" id="PTHR42877:SF4">
    <property type="entry name" value="FAD_NAD(P)-BINDING DOMAIN-CONTAINING PROTEIN-RELATED"/>
    <property type="match status" value="1"/>
</dbReference>
<dbReference type="EMBL" id="BAABUJ010000010">
    <property type="protein sequence ID" value="GAA5798613.1"/>
    <property type="molecule type" value="Genomic_DNA"/>
</dbReference>
<sequence length="496" mass="56115">MTNSPTVAVIGSGFSGMCAAIQVKKQLGITAQVFEISEEVGGTWHDNTYPGCACDVPSPLYSFSFELNPNWSSHYSPQAEIYDYLRFVARKYKIYEQTRFSTEVVRIEWMDQDQIWKVESRDLKSNTQEMTTEYFNYVFAGLGPLRVPNVPSQFKNFTGTTVHTANWDKTVDFKDKNVAVVGSGASAIQAIPELRKVAKHLISYQRTPAWIVPRDQFKYPRVSKFLLKHIPFLMRLYRNIIFFQHEIYYLNFGYHKTFVGRLVHRLFKFLTARRLTKAGRPDLIAALTPDFAPGCKRIAKSENYLEALAQPNVTVVPLAVQNTQGDIVIDAQGHQQQVDILVLATGFDVAGFLGNLNIEGRGGLSLRDQWKSNFPSMYKGTTIHGFPNFFLLLGAGVGLGHNSVVTVIECQVELAIKCMKHAISKNFVAIEPTLVAQDTYANNMRKSFSGTVWKSGCSSWYLNEDGEPYGLWPNTVISFWWNTIHPGFKNFIGYKK</sequence>
<evidence type="ECO:0000313" key="6">
    <source>
        <dbReference type="Proteomes" id="UP001476247"/>
    </source>
</evidence>
<dbReference type="Gene3D" id="3.50.50.60">
    <property type="entry name" value="FAD/NAD(P)-binding domain"/>
    <property type="match status" value="2"/>
</dbReference>
<gene>
    <name evidence="5" type="ORF">HPULCUR_004018</name>
</gene>
<keyword evidence="6" id="KW-1185">Reference proteome</keyword>
<dbReference type="Proteomes" id="UP001476247">
    <property type="component" value="Unassembled WGS sequence"/>
</dbReference>
<evidence type="ECO:0000313" key="5">
    <source>
        <dbReference type="EMBL" id="GAA5798613.1"/>
    </source>
</evidence>